<dbReference type="InParanoid" id="E3JAI1"/>
<dbReference type="Proteomes" id="UP000002484">
    <property type="component" value="Chromosome"/>
</dbReference>
<dbReference type="eggNOG" id="COG2755">
    <property type="taxonomic scope" value="Bacteria"/>
</dbReference>
<dbReference type="Pfam" id="PF13472">
    <property type="entry name" value="Lipase_GDSL_2"/>
    <property type="match status" value="1"/>
</dbReference>
<evidence type="ECO:0000313" key="3">
    <source>
        <dbReference type="EMBL" id="ADP82173.1"/>
    </source>
</evidence>
<dbReference type="InterPro" id="IPR037460">
    <property type="entry name" value="SEST-like"/>
</dbReference>
<dbReference type="Gene3D" id="3.40.50.1110">
    <property type="entry name" value="SGNH hydrolase"/>
    <property type="match status" value="1"/>
</dbReference>
<accession>E3JAI1</accession>
<dbReference type="PANTHER" id="PTHR37981">
    <property type="entry name" value="LIPASE 2"/>
    <property type="match status" value="1"/>
</dbReference>
<dbReference type="InterPro" id="IPR036514">
    <property type="entry name" value="SGNH_hydro_sf"/>
</dbReference>
<evidence type="ECO:0000313" key="4">
    <source>
        <dbReference type="Proteomes" id="UP000002484"/>
    </source>
</evidence>
<evidence type="ECO:0000259" key="2">
    <source>
        <dbReference type="Pfam" id="PF13472"/>
    </source>
</evidence>
<feature type="active site" evidence="1">
    <location>
        <position position="247"/>
    </location>
</feature>
<dbReference type="HOGENOM" id="CLU_038449_1_1_11"/>
<dbReference type="EMBL" id="CP002299">
    <property type="protein sequence ID" value="ADP82173.1"/>
    <property type="molecule type" value="Genomic_DNA"/>
</dbReference>
<dbReference type="SUPFAM" id="SSF52266">
    <property type="entry name" value="SGNH hydrolase"/>
    <property type="match status" value="1"/>
</dbReference>
<feature type="active site" description="Nucleophile" evidence="1">
    <location>
        <position position="13"/>
    </location>
</feature>
<gene>
    <name evidence="3" type="ordered locus">FraEuI1c_4174</name>
</gene>
<reference evidence="3 4" key="1">
    <citation type="submission" date="2010-10" db="EMBL/GenBank/DDBJ databases">
        <title>Complete sequence of Frankia sp. EuI1c.</title>
        <authorList>
            <consortium name="US DOE Joint Genome Institute"/>
            <person name="Lucas S."/>
            <person name="Copeland A."/>
            <person name="Lapidus A."/>
            <person name="Cheng J.-F."/>
            <person name="Bruce D."/>
            <person name="Goodwin L."/>
            <person name="Pitluck S."/>
            <person name="Chertkov O."/>
            <person name="Detter J.C."/>
            <person name="Han C."/>
            <person name="Tapia R."/>
            <person name="Land M."/>
            <person name="Hauser L."/>
            <person name="Jeffries C."/>
            <person name="Kyrpides N."/>
            <person name="Ivanova N."/>
            <person name="Mikhailova N."/>
            <person name="Beauchemin N."/>
            <person name="Sen A."/>
            <person name="Sur S.A."/>
            <person name="Gtari M."/>
            <person name="Wall L."/>
            <person name="Tisa L."/>
            <person name="Woyke T."/>
        </authorList>
    </citation>
    <scope>NUCLEOTIDE SEQUENCE [LARGE SCALE GENOMIC DNA]</scope>
    <source>
        <strain evidence="4">DSM 45817 / CECT 9037 / EuI1c</strain>
    </source>
</reference>
<sequence length="265" mass="27342">MAAPKVIAALGSSYAAGPGIEPVEDSDAMRSARNYAHLCAARLGARLVDLTVSGATTETILRCPQTTMRGARFAPQIDGLPADANLVTVTAGGNDLRFVGSVLAAAWRTHDPGGVMATMLEEMLGATGIPDPTDAEVEQVADGLAGIVAEARRRAPRGRVIIVDYLAPLGADTRPGVDVPFAAEELTALLRVQSALRDANERAAKRSGAELLAASVLSEGHELGGAAQDPWVFGFIPEVERTGASFHPNLAGMTAIAGALAELLA</sequence>
<protein>
    <recommendedName>
        <fullName evidence="2">SGNH hydrolase-type esterase domain-containing protein</fullName>
    </recommendedName>
</protein>
<dbReference type="CDD" id="cd01823">
    <property type="entry name" value="SEST_like"/>
    <property type="match status" value="1"/>
</dbReference>
<dbReference type="STRING" id="298654.FraEuI1c_4174"/>
<dbReference type="InterPro" id="IPR013830">
    <property type="entry name" value="SGNH_hydro"/>
</dbReference>
<proteinExistence type="predicted"/>
<dbReference type="KEGG" id="fri:FraEuI1c_4174"/>
<feature type="domain" description="SGNH hydrolase-type esterase" evidence="2">
    <location>
        <begin position="9"/>
        <end position="254"/>
    </location>
</feature>
<dbReference type="OrthoDB" id="5503950at2"/>
<dbReference type="AlphaFoldDB" id="E3JAI1"/>
<dbReference type="PANTHER" id="PTHR37981:SF1">
    <property type="entry name" value="SGNH HYDROLASE-TYPE ESTERASE DOMAIN-CONTAINING PROTEIN"/>
    <property type="match status" value="1"/>
</dbReference>
<name>E3JAI1_PSEI1</name>
<dbReference type="GO" id="GO:0006629">
    <property type="term" value="P:lipid metabolic process"/>
    <property type="evidence" value="ECO:0007669"/>
    <property type="project" value="TreeGrafter"/>
</dbReference>
<keyword evidence="4" id="KW-1185">Reference proteome</keyword>
<evidence type="ECO:0000256" key="1">
    <source>
        <dbReference type="PIRSR" id="PIRSR637460-1"/>
    </source>
</evidence>
<organism evidence="3 4">
    <name type="scientific">Pseudofrankia inefficax (strain DSM 45817 / CECT 9037 / DDB 130130 / EuI1c)</name>
    <name type="common">Frankia inefficax</name>
    <dbReference type="NCBI Taxonomy" id="298654"/>
    <lineage>
        <taxon>Bacteria</taxon>
        <taxon>Bacillati</taxon>
        <taxon>Actinomycetota</taxon>
        <taxon>Actinomycetes</taxon>
        <taxon>Frankiales</taxon>
        <taxon>Frankiaceae</taxon>
        <taxon>Pseudofrankia</taxon>
    </lineage>
</organism>
<dbReference type="RefSeq" id="WP_013425291.1">
    <property type="nucleotide sequence ID" value="NC_014666.1"/>
</dbReference>
<dbReference type="GO" id="GO:0016788">
    <property type="term" value="F:hydrolase activity, acting on ester bonds"/>
    <property type="evidence" value="ECO:0007669"/>
    <property type="project" value="InterPro"/>
</dbReference>